<dbReference type="AlphaFoldDB" id="A0A2A2F7X1"/>
<reference evidence="2 3" key="1">
    <citation type="submission" date="2017-08" db="EMBL/GenBank/DDBJ databases">
        <title>Halovibrio sewagensis sp. nov., isolated from wastewater of high salinity.</title>
        <authorList>
            <person name="Dong X."/>
            <person name="Zhang G."/>
        </authorList>
    </citation>
    <scope>NUCLEOTIDE SEQUENCE [LARGE SCALE GENOMIC DNA]</scope>
    <source>
        <strain evidence="2 3">YL5-2</strain>
    </source>
</reference>
<name>A0A2A2F7X1_9GAMM</name>
<accession>A0A2A2F7X1</accession>
<protein>
    <submittedName>
        <fullName evidence="2">Isoquinoline 1-oxidoreductase</fullName>
    </submittedName>
</protein>
<dbReference type="Pfam" id="PF02738">
    <property type="entry name" value="MoCoBD_1"/>
    <property type="match status" value="1"/>
</dbReference>
<feature type="domain" description="Aldehyde oxidase/xanthine dehydrogenase a/b hammerhead" evidence="1">
    <location>
        <begin position="209"/>
        <end position="287"/>
    </location>
</feature>
<dbReference type="InterPro" id="IPR052516">
    <property type="entry name" value="N-heterocyclic_Hydroxylase"/>
</dbReference>
<dbReference type="OrthoDB" id="9767994at2"/>
<keyword evidence="3" id="KW-1185">Reference proteome</keyword>
<dbReference type="Gene3D" id="3.30.365.10">
    <property type="entry name" value="Aldehyde oxidase/xanthine dehydrogenase, molybdopterin binding domain"/>
    <property type="match status" value="4"/>
</dbReference>
<dbReference type="InterPro" id="IPR037165">
    <property type="entry name" value="AldOxase/xan_DH_Mopterin-bd_sf"/>
</dbReference>
<evidence type="ECO:0000313" key="3">
    <source>
        <dbReference type="Proteomes" id="UP000218896"/>
    </source>
</evidence>
<evidence type="ECO:0000313" key="2">
    <source>
        <dbReference type="EMBL" id="PAU80739.1"/>
    </source>
</evidence>
<dbReference type="Gene3D" id="3.90.1170.50">
    <property type="entry name" value="Aldehyde oxidase/xanthine dehydrogenase, a/b hammerhead"/>
    <property type="match status" value="1"/>
</dbReference>
<proteinExistence type="predicted"/>
<dbReference type="InterPro" id="IPR008274">
    <property type="entry name" value="AldOxase/xan_DH_MoCoBD1"/>
</dbReference>
<dbReference type="PANTHER" id="PTHR47495:SF2">
    <property type="entry name" value="ALDEHYDE DEHYDROGENASE"/>
    <property type="match status" value="1"/>
</dbReference>
<dbReference type="InterPro" id="IPR006311">
    <property type="entry name" value="TAT_signal"/>
</dbReference>
<dbReference type="InterPro" id="IPR046867">
    <property type="entry name" value="AldOxase/xan_DH_MoCoBD2"/>
</dbReference>
<dbReference type="SUPFAM" id="SSF56003">
    <property type="entry name" value="Molybdenum cofactor-binding domain"/>
    <property type="match status" value="2"/>
</dbReference>
<dbReference type="SMART" id="SM01008">
    <property type="entry name" value="Ald_Xan_dh_C"/>
    <property type="match status" value="1"/>
</dbReference>
<dbReference type="PROSITE" id="PS51318">
    <property type="entry name" value="TAT"/>
    <property type="match status" value="1"/>
</dbReference>
<dbReference type="PIRSF" id="PIRSF036389">
    <property type="entry name" value="IOR_B"/>
    <property type="match status" value="1"/>
</dbReference>
<dbReference type="Proteomes" id="UP000218896">
    <property type="component" value="Unassembled WGS sequence"/>
</dbReference>
<gene>
    <name evidence="2" type="ORF">CK501_10035</name>
</gene>
<evidence type="ECO:0000259" key="1">
    <source>
        <dbReference type="SMART" id="SM01008"/>
    </source>
</evidence>
<dbReference type="GO" id="GO:0016491">
    <property type="term" value="F:oxidoreductase activity"/>
    <property type="evidence" value="ECO:0007669"/>
    <property type="project" value="InterPro"/>
</dbReference>
<dbReference type="PANTHER" id="PTHR47495">
    <property type="entry name" value="ALDEHYDE DEHYDROGENASE"/>
    <property type="match status" value="1"/>
</dbReference>
<dbReference type="InterPro" id="IPR012368">
    <property type="entry name" value="OxRdtase_Mopterin-bd_su_IorB"/>
</dbReference>
<dbReference type="Pfam" id="PF20256">
    <property type="entry name" value="MoCoBD_2"/>
    <property type="match status" value="2"/>
</dbReference>
<dbReference type="InterPro" id="IPR000674">
    <property type="entry name" value="Ald_Oxase/Xan_DH_a/b"/>
</dbReference>
<dbReference type="EMBL" id="NSKD01000003">
    <property type="protein sequence ID" value="PAU80739.1"/>
    <property type="molecule type" value="Genomic_DNA"/>
</dbReference>
<organism evidence="2 3">
    <name type="scientific">Halovibrio salipaludis</name>
    <dbReference type="NCBI Taxonomy" id="2032626"/>
    <lineage>
        <taxon>Bacteria</taxon>
        <taxon>Pseudomonadati</taxon>
        <taxon>Pseudomonadota</taxon>
        <taxon>Gammaproteobacteria</taxon>
        <taxon>Oceanospirillales</taxon>
        <taxon>Halomonadaceae</taxon>
        <taxon>Halovibrio</taxon>
    </lineage>
</organism>
<dbReference type="RefSeq" id="WP_095617571.1">
    <property type="nucleotide sequence ID" value="NZ_NSKD01000003.1"/>
</dbReference>
<sequence length="741" mass="80717">MSGVSRRELFRLGAAGSGALVLGMVLPGCATAPDEREPTRVGAWAPNAWLEIDPDGGVAFTLDRVEMGQGTVTGITTLVAEELDVAPENIEVVFAPVGDAYINPQYGLQVTGGSSSVRTSWERVREAGARVRAVLLASAAEVWQEPVASLTTEDGHVLHPAGTQRMAYKDLLALAARQSMPEEVTLRRPEDFRYIGKHNRRLDALAKVTGQARFGIDVELEGMRYAVVARPPAIGARLVAFDDARARELPGVIDVLAIERGVAVVAESYWQAMKARGELSIEWDESDAVKVTQESVFRQYRQAADDSAGDTERSDGDAAGVLENADGVLEAEYEAPFLAHATMEPQNATAMVTDRGLEVWAPTQGPDLARIAAARTSGYSPGEIRVHTTFLGGGFGRRLTQEYVEEVAEIASQRQEPVKLVWSREDDIRHDVFRPAMLHRFRGALADGRVTAWDHQITGPLIFDWFARNAAAAQYPWAPRMFYNTLASVGRMTEDTFLTPKDHSAIEGAVDVPYAVPDLRVRHTHADAGVPVSYWRSVGHSHNGFAVETFMDELAHRAGEDPVAFRLRHLEDSPRHRAVLERAAEAAGWGGSLPEARARGVALHRSFGTFVAQVVEASIEDGAIRVHRVTCAADCGRMVNPDIVRMQMEGGILFGLTAALYGEVDWDDSGRLKQSNFHDYTLMRHDETPELSIILVENGEDPQGVGEPGTPPAIPALGNALFALTGERQRRTPFRAGSADA</sequence>
<comment type="caution">
    <text evidence="2">The sequence shown here is derived from an EMBL/GenBank/DDBJ whole genome shotgun (WGS) entry which is preliminary data.</text>
</comment>